<dbReference type="NCBIfam" id="TIGR01549">
    <property type="entry name" value="HAD-SF-IA-v1"/>
    <property type="match status" value="1"/>
</dbReference>
<evidence type="ECO:0000313" key="1">
    <source>
        <dbReference type="EMBL" id="PSL00648.1"/>
    </source>
</evidence>
<accession>A0A2P8DTV2</accession>
<dbReference type="Proteomes" id="UP000240542">
    <property type="component" value="Unassembled WGS sequence"/>
</dbReference>
<dbReference type="InterPro" id="IPR006439">
    <property type="entry name" value="HAD-SF_hydro_IA"/>
</dbReference>
<name>A0A2P8DTV2_9ACTN</name>
<gene>
    <name evidence="1" type="ORF">CLV63_101122</name>
</gene>
<evidence type="ECO:0000313" key="2">
    <source>
        <dbReference type="Proteomes" id="UP000240542"/>
    </source>
</evidence>
<keyword evidence="2" id="KW-1185">Reference proteome</keyword>
<dbReference type="Pfam" id="PF00702">
    <property type="entry name" value="Hydrolase"/>
    <property type="match status" value="1"/>
</dbReference>
<dbReference type="EMBL" id="PYGA01000001">
    <property type="protein sequence ID" value="PSL00648.1"/>
    <property type="molecule type" value="Genomic_DNA"/>
</dbReference>
<comment type="caution">
    <text evidence="1">The sequence shown here is derived from an EMBL/GenBank/DDBJ whole genome shotgun (WGS) entry which is preliminary data.</text>
</comment>
<dbReference type="NCBIfam" id="TIGR01509">
    <property type="entry name" value="HAD-SF-IA-v3"/>
    <property type="match status" value="1"/>
</dbReference>
<dbReference type="OrthoDB" id="9797415at2"/>
<dbReference type="PRINTS" id="PR00413">
    <property type="entry name" value="HADHALOGNASE"/>
</dbReference>
<keyword evidence="1" id="KW-0378">Hydrolase</keyword>
<sequence length="212" mass="23132">MNTDLGHGAPSPLTTVVFDYGEVISQRPGETARDGMERIAGVPAPEFWRAYWAERRDYDAGISEAEYWGRVAAGLDRTFDADTVRRLSAADTDSWSTLSPGVTDLIARLAARGVRLALLSNAPHAMAESLRRSTALTGFEALFFSCELGLCKPDPAIYEQVLGALGSTPEQIAFIDDREDNILAAKRLGIDAHHYEDPTGLEAFLTDRFGPL</sequence>
<proteinExistence type="predicted"/>
<dbReference type="PANTHER" id="PTHR43611">
    <property type="entry name" value="ALPHA-D-GLUCOSE 1-PHOSPHATE PHOSPHATASE"/>
    <property type="match status" value="1"/>
</dbReference>
<dbReference type="Gene3D" id="3.40.50.1000">
    <property type="entry name" value="HAD superfamily/HAD-like"/>
    <property type="match status" value="1"/>
</dbReference>
<organism evidence="1 2">
    <name type="scientific">Murinocardiopsis flavida</name>
    <dbReference type="NCBI Taxonomy" id="645275"/>
    <lineage>
        <taxon>Bacteria</taxon>
        <taxon>Bacillati</taxon>
        <taxon>Actinomycetota</taxon>
        <taxon>Actinomycetes</taxon>
        <taxon>Streptosporangiales</taxon>
        <taxon>Nocardiopsidaceae</taxon>
        <taxon>Murinocardiopsis</taxon>
    </lineage>
</organism>
<dbReference type="PANTHER" id="PTHR43611:SF3">
    <property type="entry name" value="FLAVIN MONONUCLEOTIDE HYDROLASE 1, CHLOROPLATIC"/>
    <property type="match status" value="1"/>
</dbReference>
<dbReference type="InterPro" id="IPR023214">
    <property type="entry name" value="HAD_sf"/>
</dbReference>
<reference evidence="1 2" key="1">
    <citation type="submission" date="2018-03" db="EMBL/GenBank/DDBJ databases">
        <title>Genomic Encyclopedia of Archaeal and Bacterial Type Strains, Phase II (KMG-II): from individual species to whole genera.</title>
        <authorList>
            <person name="Goeker M."/>
        </authorList>
    </citation>
    <scope>NUCLEOTIDE SEQUENCE [LARGE SCALE GENOMIC DNA]</scope>
    <source>
        <strain evidence="1 2">DSM 45312</strain>
    </source>
</reference>
<dbReference type="SUPFAM" id="SSF56784">
    <property type="entry name" value="HAD-like"/>
    <property type="match status" value="1"/>
</dbReference>
<dbReference type="RefSeq" id="WP_106580846.1">
    <property type="nucleotide sequence ID" value="NZ_PYGA01000001.1"/>
</dbReference>
<dbReference type="AlphaFoldDB" id="A0A2P8DTV2"/>
<dbReference type="GO" id="GO:0016787">
    <property type="term" value="F:hydrolase activity"/>
    <property type="evidence" value="ECO:0007669"/>
    <property type="project" value="UniProtKB-KW"/>
</dbReference>
<dbReference type="CDD" id="cd02603">
    <property type="entry name" value="HAD_sEH-N_like"/>
    <property type="match status" value="1"/>
</dbReference>
<dbReference type="InterPro" id="IPR036412">
    <property type="entry name" value="HAD-like_sf"/>
</dbReference>
<protein>
    <submittedName>
        <fullName evidence="1">Putative hydrolase of the HAD superfamily</fullName>
    </submittedName>
</protein>